<dbReference type="RefSeq" id="WP_243649484.1">
    <property type="nucleotide sequence ID" value="NZ_SLXV01000018.1"/>
</dbReference>
<accession>A0A4R2SAS2</accession>
<evidence type="ECO:0000256" key="1">
    <source>
        <dbReference type="SAM" id="Phobius"/>
    </source>
</evidence>
<keyword evidence="1" id="KW-0472">Membrane</keyword>
<keyword evidence="1" id="KW-0812">Transmembrane</keyword>
<reference evidence="2 3" key="1">
    <citation type="submission" date="2019-03" db="EMBL/GenBank/DDBJ databases">
        <title>Genomic Encyclopedia of Type Strains, Phase IV (KMG-IV): sequencing the most valuable type-strain genomes for metagenomic binning, comparative biology and taxonomic classification.</title>
        <authorList>
            <person name="Goeker M."/>
        </authorList>
    </citation>
    <scope>NUCLEOTIDE SEQUENCE [LARGE SCALE GENOMIC DNA]</scope>
    <source>
        <strain evidence="2 3">DSM 46831</strain>
    </source>
</reference>
<evidence type="ECO:0000313" key="3">
    <source>
        <dbReference type="Proteomes" id="UP000294746"/>
    </source>
</evidence>
<protein>
    <recommendedName>
        <fullName evidence="4">DUF3574 domain-containing protein</fullName>
    </recommendedName>
</protein>
<feature type="transmembrane region" description="Helical" evidence="1">
    <location>
        <begin position="7"/>
        <end position="26"/>
    </location>
</feature>
<evidence type="ECO:0000313" key="2">
    <source>
        <dbReference type="EMBL" id="TCP68315.1"/>
    </source>
</evidence>
<dbReference type="AlphaFoldDB" id="A0A4R2SAS2"/>
<evidence type="ECO:0008006" key="4">
    <source>
        <dbReference type="Google" id="ProtNLM"/>
    </source>
</evidence>
<name>A0A4R2SAS2_9BACL</name>
<organism evidence="2 3">
    <name type="scientific">Baia soyae</name>
    <dbReference type="NCBI Taxonomy" id="1544746"/>
    <lineage>
        <taxon>Bacteria</taxon>
        <taxon>Bacillati</taxon>
        <taxon>Bacillota</taxon>
        <taxon>Bacilli</taxon>
        <taxon>Bacillales</taxon>
        <taxon>Thermoactinomycetaceae</taxon>
        <taxon>Baia</taxon>
    </lineage>
</organism>
<keyword evidence="3" id="KW-1185">Reference proteome</keyword>
<dbReference type="EMBL" id="SLXV01000018">
    <property type="protein sequence ID" value="TCP68315.1"/>
    <property type="molecule type" value="Genomic_DNA"/>
</dbReference>
<comment type="caution">
    <text evidence="2">The sequence shown here is derived from an EMBL/GenBank/DDBJ whole genome shotgun (WGS) entry which is preliminary data.</text>
</comment>
<gene>
    <name evidence="2" type="ORF">EDD57_11854</name>
</gene>
<keyword evidence="1" id="KW-1133">Transmembrane helix</keyword>
<sequence length="161" mass="17974">MKTKRFPYLWLIILILIGISISNFTMQVTSDKPVVTPQISKSSEVETGVLSGYKNLHNVVKIYIPSTILVDKAANNARHVDQALEKFSKLFGGATAMEGIGAWVADDKKLVKEKVTIVYSYGEKLDKKALDEVVGYARQVKQEMKQSSVALEVNGKMYFIE</sequence>
<proteinExistence type="predicted"/>
<dbReference type="Proteomes" id="UP000294746">
    <property type="component" value="Unassembled WGS sequence"/>
</dbReference>